<dbReference type="AlphaFoldDB" id="A0A7G6YG12"/>
<feature type="region of interest" description="Disordered" evidence="1">
    <location>
        <begin position="251"/>
        <end position="272"/>
    </location>
</feature>
<evidence type="ECO:0000256" key="1">
    <source>
        <dbReference type="SAM" id="MobiDB-lite"/>
    </source>
</evidence>
<protein>
    <submittedName>
        <fullName evidence="3">Alpha/beta fold hydrolase</fullName>
    </submittedName>
</protein>
<dbReference type="KEGG" id="lse:F1C12_21480"/>
<keyword evidence="3" id="KW-0378">Hydrolase</keyword>
<dbReference type="PIRSF" id="PIRSF037442">
    <property type="entry name" value="UCP037442_abhydr"/>
    <property type="match status" value="1"/>
</dbReference>
<gene>
    <name evidence="3" type="ORF">F1C12_21480</name>
</gene>
<dbReference type="InterPro" id="IPR017208">
    <property type="entry name" value="UCP037442_abhydr"/>
</dbReference>
<dbReference type="EMBL" id="CP043641">
    <property type="protein sequence ID" value="QNE37427.1"/>
    <property type="molecule type" value="Genomic_DNA"/>
</dbReference>
<dbReference type="InterPro" id="IPR022742">
    <property type="entry name" value="Hydrolase_4"/>
</dbReference>
<evidence type="ECO:0000313" key="4">
    <source>
        <dbReference type="Proteomes" id="UP000515511"/>
    </source>
</evidence>
<reference evidence="4" key="1">
    <citation type="submission" date="2019-09" db="EMBL/GenBank/DDBJ databases">
        <title>Antimicrobial potential of Antarctic Bacteria.</title>
        <authorList>
            <person name="Benaud N."/>
            <person name="Edwards R.J."/>
            <person name="Ferrari B.C."/>
        </authorList>
    </citation>
    <scope>NUCLEOTIDE SEQUENCE [LARGE SCALE GENOMIC DNA]</scope>
    <source>
        <strain evidence="4">INR9</strain>
    </source>
</reference>
<accession>A0A7G6YG12</accession>
<dbReference type="Gene3D" id="3.40.50.1820">
    <property type="entry name" value="alpha/beta hydrolase"/>
    <property type="match status" value="1"/>
</dbReference>
<evidence type="ECO:0000259" key="2">
    <source>
        <dbReference type="Pfam" id="PF12146"/>
    </source>
</evidence>
<proteinExistence type="predicted"/>
<organism evidence="3 4">
    <name type="scientific">Leifsonia shinshuensis</name>
    <dbReference type="NCBI Taxonomy" id="150026"/>
    <lineage>
        <taxon>Bacteria</taxon>
        <taxon>Bacillati</taxon>
        <taxon>Actinomycetota</taxon>
        <taxon>Actinomycetes</taxon>
        <taxon>Micrococcales</taxon>
        <taxon>Microbacteriaceae</taxon>
        <taxon>Leifsonia</taxon>
    </lineage>
</organism>
<dbReference type="Pfam" id="PF12146">
    <property type="entry name" value="Hydrolase_4"/>
    <property type="match status" value="1"/>
</dbReference>
<dbReference type="RefSeq" id="WP_185276840.1">
    <property type="nucleotide sequence ID" value="NZ_CP043641.1"/>
</dbReference>
<sequence length="272" mass="29641">MDAATPVIVFHPAMGVGWSYYRPLIDRLRRLGVIVVAADLRGHDVRGRHSDSGFREIVEVDIPAIVAETRSRWPGHPIWLMGHSLGGQLSAVSAAHAALPISGLVLVAAGSAHFRAFPSWRGIRNRLLAPCFAALTVVLGYWPGDRVGFGGRQPRRLLLDWAHLVRTGRYRSGETGREYDDDLRRAEQRVLLVGVVGDTLAPEGAIDELRRKMPRSRVTAVVRPAPPVGKDPHFSWVRGDEGLARDVVEWIRGDGPPHASSGIGDSPHGPSG</sequence>
<name>A0A7G6YG12_9MICO</name>
<dbReference type="InterPro" id="IPR029058">
    <property type="entry name" value="AB_hydrolase_fold"/>
</dbReference>
<dbReference type="Proteomes" id="UP000515511">
    <property type="component" value="Chromosome"/>
</dbReference>
<dbReference type="GO" id="GO:0016787">
    <property type="term" value="F:hydrolase activity"/>
    <property type="evidence" value="ECO:0007669"/>
    <property type="project" value="UniProtKB-KW"/>
</dbReference>
<evidence type="ECO:0000313" key="3">
    <source>
        <dbReference type="EMBL" id="QNE37427.1"/>
    </source>
</evidence>
<feature type="domain" description="Serine aminopeptidase S33" evidence="2">
    <location>
        <begin position="8"/>
        <end position="137"/>
    </location>
</feature>
<dbReference type="SUPFAM" id="SSF53474">
    <property type="entry name" value="alpha/beta-Hydrolases"/>
    <property type="match status" value="1"/>
</dbReference>